<keyword evidence="1" id="KW-1133">Transmembrane helix</keyword>
<keyword evidence="1" id="KW-0472">Membrane</keyword>
<feature type="transmembrane region" description="Helical" evidence="1">
    <location>
        <begin position="120"/>
        <end position="139"/>
    </location>
</feature>
<dbReference type="EMBL" id="JAGPYM010000002">
    <property type="protein sequence ID" value="KAH6898086.1"/>
    <property type="molecule type" value="Genomic_DNA"/>
</dbReference>
<proteinExistence type="predicted"/>
<evidence type="ECO:0000256" key="1">
    <source>
        <dbReference type="SAM" id="Phobius"/>
    </source>
</evidence>
<comment type="caution">
    <text evidence="2">The sequence shown here is derived from an EMBL/GenBank/DDBJ whole genome shotgun (WGS) entry which is preliminary data.</text>
</comment>
<protein>
    <submittedName>
        <fullName evidence="2">Uncharacterized protein</fullName>
    </submittedName>
</protein>
<keyword evidence="1" id="KW-0812">Transmembrane</keyword>
<accession>A0A9P9AVD4</accession>
<name>A0A9P9AVD4_9HYPO</name>
<dbReference type="Proteomes" id="UP000777438">
    <property type="component" value="Unassembled WGS sequence"/>
</dbReference>
<gene>
    <name evidence="2" type="ORF">B0T10DRAFT_471774</name>
</gene>
<evidence type="ECO:0000313" key="3">
    <source>
        <dbReference type="Proteomes" id="UP000777438"/>
    </source>
</evidence>
<feature type="transmembrane region" description="Helical" evidence="1">
    <location>
        <begin position="86"/>
        <end position="108"/>
    </location>
</feature>
<keyword evidence="3" id="KW-1185">Reference proteome</keyword>
<dbReference type="AlphaFoldDB" id="A0A9P9AVD4"/>
<reference evidence="2 3" key="1">
    <citation type="journal article" date="2021" name="Nat. Commun.">
        <title>Genetic determinants of endophytism in the Arabidopsis root mycobiome.</title>
        <authorList>
            <person name="Mesny F."/>
            <person name="Miyauchi S."/>
            <person name="Thiergart T."/>
            <person name="Pickel B."/>
            <person name="Atanasova L."/>
            <person name="Karlsson M."/>
            <person name="Huettel B."/>
            <person name="Barry K.W."/>
            <person name="Haridas S."/>
            <person name="Chen C."/>
            <person name="Bauer D."/>
            <person name="Andreopoulos W."/>
            <person name="Pangilinan J."/>
            <person name="LaButti K."/>
            <person name="Riley R."/>
            <person name="Lipzen A."/>
            <person name="Clum A."/>
            <person name="Drula E."/>
            <person name="Henrissat B."/>
            <person name="Kohler A."/>
            <person name="Grigoriev I.V."/>
            <person name="Martin F.M."/>
            <person name="Hacquard S."/>
        </authorList>
    </citation>
    <scope>NUCLEOTIDE SEQUENCE [LARGE SCALE GENOMIC DNA]</scope>
    <source>
        <strain evidence="2 3">MPI-CAGE-CH-0241</strain>
    </source>
</reference>
<sequence length="141" mass="15056">MYTPEPTSGFPSLISTQQLPSSLSDIEANANATEVIVTNHILSEELTSVFRRPALMRDLTPFVQFAPDVVVGSRSKKAILLNQRTSNISIAVAFAISVLIWLLVAFVVGLVRTDVETGCAVAGVGIGVMTLIAALTAWARK</sequence>
<evidence type="ECO:0000313" key="2">
    <source>
        <dbReference type="EMBL" id="KAH6898086.1"/>
    </source>
</evidence>
<organism evidence="2 3">
    <name type="scientific">Thelonectria olida</name>
    <dbReference type="NCBI Taxonomy" id="1576542"/>
    <lineage>
        <taxon>Eukaryota</taxon>
        <taxon>Fungi</taxon>
        <taxon>Dikarya</taxon>
        <taxon>Ascomycota</taxon>
        <taxon>Pezizomycotina</taxon>
        <taxon>Sordariomycetes</taxon>
        <taxon>Hypocreomycetidae</taxon>
        <taxon>Hypocreales</taxon>
        <taxon>Nectriaceae</taxon>
        <taxon>Thelonectria</taxon>
    </lineage>
</organism>